<proteinExistence type="predicted"/>
<evidence type="ECO:0000256" key="1">
    <source>
        <dbReference type="SAM" id="MobiDB-lite"/>
    </source>
</evidence>
<evidence type="ECO:0000313" key="5">
    <source>
        <dbReference type="Proteomes" id="UP001153292"/>
    </source>
</evidence>
<dbReference type="Gene3D" id="3.40.50.1820">
    <property type="entry name" value="alpha/beta hydrolase"/>
    <property type="match status" value="1"/>
</dbReference>
<dbReference type="PANTHER" id="PTHR11005">
    <property type="entry name" value="LYSOSOMAL ACID LIPASE-RELATED"/>
    <property type="match status" value="1"/>
</dbReference>
<dbReference type="SUPFAM" id="SSF53474">
    <property type="entry name" value="alpha/beta-Hydrolases"/>
    <property type="match status" value="1"/>
</dbReference>
<keyword evidence="5" id="KW-1185">Reference proteome</keyword>
<keyword evidence="2" id="KW-0732">Signal</keyword>
<evidence type="ECO:0000313" key="4">
    <source>
        <dbReference type="EMBL" id="CAH0401475.1"/>
    </source>
</evidence>
<evidence type="ECO:0000259" key="3">
    <source>
        <dbReference type="Pfam" id="PF04083"/>
    </source>
</evidence>
<name>A0ABN8B173_CHISP</name>
<dbReference type="Proteomes" id="UP001153292">
    <property type="component" value="Chromosome 19"/>
</dbReference>
<reference evidence="4" key="1">
    <citation type="submission" date="2021-12" db="EMBL/GenBank/DDBJ databases">
        <authorList>
            <person name="King R."/>
        </authorList>
    </citation>
    <scope>NUCLEOTIDE SEQUENCE</scope>
</reference>
<feature type="compositionally biased region" description="Basic and acidic residues" evidence="1">
    <location>
        <begin position="40"/>
        <end position="54"/>
    </location>
</feature>
<gene>
    <name evidence="4" type="ORF">CHILSU_LOCUS4701</name>
</gene>
<feature type="signal peptide" evidence="2">
    <location>
        <begin position="1"/>
        <end position="18"/>
    </location>
</feature>
<feature type="region of interest" description="Disordered" evidence="1">
    <location>
        <begin position="40"/>
        <end position="100"/>
    </location>
</feature>
<feature type="domain" description="Partial AB-hydrolase lipase" evidence="3">
    <location>
        <begin position="291"/>
        <end position="350"/>
    </location>
</feature>
<evidence type="ECO:0000256" key="2">
    <source>
        <dbReference type="SAM" id="SignalP"/>
    </source>
</evidence>
<organism evidence="4 5">
    <name type="scientific">Chilo suppressalis</name>
    <name type="common">Asiatic rice borer moth</name>
    <dbReference type="NCBI Taxonomy" id="168631"/>
    <lineage>
        <taxon>Eukaryota</taxon>
        <taxon>Metazoa</taxon>
        <taxon>Ecdysozoa</taxon>
        <taxon>Arthropoda</taxon>
        <taxon>Hexapoda</taxon>
        <taxon>Insecta</taxon>
        <taxon>Pterygota</taxon>
        <taxon>Neoptera</taxon>
        <taxon>Endopterygota</taxon>
        <taxon>Lepidoptera</taxon>
        <taxon>Glossata</taxon>
        <taxon>Ditrysia</taxon>
        <taxon>Pyraloidea</taxon>
        <taxon>Crambidae</taxon>
        <taxon>Crambinae</taxon>
        <taxon>Chilo</taxon>
    </lineage>
</organism>
<sequence length="656" mass="76266">MKAICLLICLALARDISGSIFQYRRPAKNPEVRRYFDESRESVNEKQYRSRKEQLNQQWSDEEQRVYQQPQYQQREDYPQSQYKQRKEYQQPQYKQRKEYQQPQYIYREYSEPQFQNIEYSRFQDKAKNSKHSLNQANLPYPKPSRGYQQHELVFKDKGFNHEQKTVPTVTRYADSVSESKESVSNENIVNLMQFPGADQFAQPRFADMGMASPVYRSMNQDVMFGDAVVWRGIQLAADPKNLVSEKDIKNIYIEAQKTLKHIDPETKNKLHKTLDTAIQANIEDTHLNATELLKKHQYPVEEHTIKTEDGYLLTLFRIPPKQAAGEVKQRPVVFLMHGLLGSADDWLLMGPQKSLAYILWDAGFDVWLGNGRGNRYSKHVSHHREQDEFWQYSNDEIALFDLPAMIDYVLQTSKQEKMVFIAHSLGTTAFFSLAATKPSYNEKIVMMYALAPMAYMGNVRSPMIRMIAPTSPLYERLHKQLGHGEFKPNKDLIHTLGGESCMNEIDCKHLCSNVYAVMTSVNVDHLNTSVIPMILSHLPAGASTKQMMHYGQAVASHEFRMYDYGAEVNQKVYNDIVPPKYDMTAVTAPVALYYSESDWLAHPKDVKRLEKELPNVVDEYKIPQDYFTHMDFQFSNKALEVYEKLIASILQNYSY</sequence>
<dbReference type="Pfam" id="PF04083">
    <property type="entry name" value="Abhydro_lipase"/>
    <property type="match status" value="1"/>
</dbReference>
<dbReference type="InterPro" id="IPR029058">
    <property type="entry name" value="AB_hydrolase_fold"/>
</dbReference>
<accession>A0ABN8B173</accession>
<dbReference type="EMBL" id="OU963912">
    <property type="protein sequence ID" value="CAH0401475.1"/>
    <property type="molecule type" value="Genomic_DNA"/>
</dbReference>
<feature type="chain" id="PRO_5045158944" description="Partial AB-hydrolase lipase domain-containing protein" evidence="2">
    <location>
        <begin position="19"/>
        <end position="656"/>
    </location>
</feature>
<protein>
    <recommendedName>
        <fullName evidence="3">Partial AB-hydrolase lipase domain-containing protein</fullName>
    </recommendedName>
</protein>
<dbReference type="InterPro" id="IPR006693">
    <property type="entry name" value="AB_hydrolase_lipase"/>
</dbReference>